<evidence type="ECO:0000256" key="8">
    <source>
        <dbReference type="RuleBase" id="RU363032"/>
    </source>
</evidence>
<keyword evidence="7 8" id="KW-0472">Membrane</keyword>
<comment type="caution">
    <text evidence="10">The sequence shown here is derived from an EMBL/GenBank/DDBJ whole genome shotgun (WGS) entry which is preliminary data.</text>
</comment>
<feature type="domain" description="ABC transmembrane type-1" evidence="9">
    <location>
        <begin position="58"/>
        <end position="265"/>
    </location>
</feature>
<evidence type="ECO:0000256" key="6">
    <source>
        <dbReference type="ARBA" id="ARBA00022989"/>
    </source>
</evidence>
<evidence type="ECO:0000313" key="11">
    <source>
        <dbReference type="Proteomes" id="UP000295351"/>
    </source>
</evidence>
<evidence type="ECO:0000259" key="9">
    <source>
        <dbReference type="PROSITE" id="PS50928"/>
    </source>
</evidence>
<feature type="transmembrane region" description="Helical" evidence="8">
    <location>
        <begin position="348"/>
        <end position="370"/>
    </location>
</feature>
<evidence type="ECO:0000256" key="1">
    <source>
        <dbReference type="ARBA" id="ARBA00004429"/>
    </source>
</evidence>
<evidence type="ECO:0000256" key="5">
    <source>
        <dbReference type="ARBA" id="ARBA00022692"/>
    </source>
</evidence>
<dbReference type="Pfam" id="PF00528">
    <property type="entry name" value="BPD_transp_1"/>
    <property type="match status" value="2"/>
</dbReference>
<feature type="transmembrane region" description="Helical" evidence="8">
    <location>
        <begin position="407"/>
        <end position="423"/>
    </location>
</feature>
<keyword evidence="4" id="KW-0997">Cell inner membrane</keyword>
<reference evidence="10 11" key="1">
    <citation type="submission" date="2019-03" db="EMBL/GenBank/DDBJ databases">
        <title>Genomic Encyclopedia of Type Strains, Phase IV (KMG-IV): sequencing the most valuable type-strain genomes for metagenomic binning, comparative biology and taxonomic classification.</title>
        <authorList>
            <person name="Goeker M."/>
        </authorList>
    </citation>
    <scope>NUCLEOTIDE SEQUENCE [LARGE SCALE GENOMIC DNA]</scope>
    <source>
        <strain evidence="10 11">DSM 18401</strain>
    </source>
</reference>
<dbReference type="GO" id="GO:0005886">
    <property type="term" value="C:plasma membrane"/>
    <property type="evidence" value="ECO:0007669"/>
    <property type="project" value="UniProtKB-SubCell"/>
</dbReference>
<keyword evidence="5 8" id="KW-0812">Transmembrane</keyword>
<keyword evidence="11" id="KW-1185">Reference proteome</keyword>
<feature type="domain" description="ABC transmembrane type-1" evidence="9">
    <location>
        <begin position="344"/>
        <end position="534"/>
    </location>
</feature>
<keyword evidence="2 8" id="KW-0813">Transport</keyword>
<evidence type="ECO:0000256" key="2">
    <source>
        <dbReference type="ARBA" id="ARBA00022448"/>
    </source>
</evidence>
<keyword evidence="3" id="KW-1003">Cell membrane</keyword>
<accession>A0A4R2CUY4</accession>
<feature type="transmembrane region" description="Helical" evidence="8">
    <location>
        <begin position="137"/>
        <end position="157"/>
    </location>
</feature>
<feature type="transmembrane region" description="Helical" evidence="8">
    <location>
        <begin position="516"/>
        <end position="538"/>
    </location>
</feature>
<evidence type="ECO:0000256" key="4">
    <source>
        <dbReference type="ARBA" id="ARBA00022519"/>
    </source>
</evidence>
<dbReference type="PANTHER" id="PTHR43357:SF3">
    <property type="entry name" value="FE(3+)-TRANSPORT SYSTEM PERMEASE PROTEIN FBPB 2"/>
    <property type="match status" value="1"/>
</dbReference>
<dbReference type="GO" id="GO:0055085">
    <property type="term" value="P:transmembrane transport"/>
    <property type="evidence" value="ECO:0007669"/>
    <property type="project" value="InterPro"/>
</dbReference>
<evidence type="ECO:0000256" key="7">
    <source>
        <dbReference type="ARBA" id="ARBA00023136"/>
    </source>
</evidence>
<name>A0A4R2CUY4_SHIGR</name>
<dbReference type="RefSeq" id="WP_133034971.1">
    <property type="nucleotide sequence ID" value="NZ_BAABEI010000007.1"/>
</dbReference>
<gene>
    <name evidence="10" type="ORF">EV665_11010</name>
</gene>
<dbReference type="Gene3D" id="1.10.3720.10">
    <property type="entry name" value="MetI-like"/>
    <property type="match status" value="2"/>
</dbReference>
<feature type="transmembrane region" description="Helical" evidence="8">
    <location>
        <begin position="192"/>
        <end position="219"/>
    </location>
</feature>
<dbReference type="EMBL" id="SLVX01000010">
    <property type="protein sequence ID" value="TCN43414.1"/>
    <property type="molecule type" value="Genomic_DNA"/>
</dbReference>
<feature type="transmembrane region" description="Helical" evidence="8">
    <location>
        <begin position="239"/>
        <end position="261"/>
    </location>
</feature>
<dbReference type="PANTHER" id="PTHR43357">
    <property type="entry name" value="INNER MEMBRANE ABC TRANSPORTER PERMEASE PROTEIN YDCV"/>
    <property type="match status" value="1"/>
</dbReference>
<feature type="transmembrane region" description="Helical" evidence="8">
    <location>
        <begin position="54"/>
        <end position="81"/>
    </location>
</feature>
<feature type="transmembrane region" description="Helical" evidence="8">
    <location>
        <begin position="382"/>
        <end position="401"/>
    </location>
</feature>
<feature type="transmembrane region" description="Helical" evidence="8">
    <location>
        <begin position="290"/>
        <end position="315"/>
    </location>
</feature>
<protein>
    <submittedName>
        <fullName evidence="10">Iron(III) transport system permease protein</fullName>
    </submittedName>
</protein>
<feature type="transmembrane region" description="Helical" evidence="8">
    <location>
        <begin position="12"/>
        <end position="34"/>
    </location>
</feature>
<dbReference type="AlphaFoldDB" id="A0A4R2CUY4"/>
<evidence type="ECO:0000313" key="10">
    <source>
        <dbReference type="EMBL" id="TCN43414.1"/>
    </source>
</evidence>
<proteinExistence type="inferred from homology"/>
<dbReference type="PROSITE" id="PS50928">
    <property type="entry name" value="ABC_TM1"/>
    <property type="match status" value="2"/>
</dbReference>
<dbReference type="InterPro" id="IPR035906">
    <property type="entry name" value="MetI-like_sf"/>
</dbReference>
<keyword evidence="6 8" id="KW-1133">Transmembrane helix</keyword>
<organism evidence="10 11">
    <name type="scientific">Shinella granuli</name>
    <dbReference type="NCBI Taxonomy" id="323621"/>
    <lineage>
        <taxon>Bacteria</taxon>
        <taxon>Pseudomonadati</taxon>
        <taxon>Pseudomonadota</taxon>
        <taxon>Alphaproteobacteria</taxon>
        <taxon>Hyphomicrobiales</taxon>
        <taxon>Rhizobiaceae</taxon>
        <taxon>Shinella</taxon>
    </lineage>
</organism>
<dbReference type="SUPFAM" id="SSF161098">
    <property type="entry name" value="MetI-like"/>
    <property type="match status" value="2"/>
</dbReference>
<comment type="subcellular location">
    <subcellularLocation>
        <location evidence="1">Cell inner membrane</location>
        <topology evidence="1">Multi-pass membrane protein</topology>
    </subcellularLocation>
    <subcellularLocation>
        <location evidence="8">Cell membrane</location>
        <topology evidence="8">Multi-pass membrane protein</topology>
    </subcellularLocation>
</comment>
<feature type="transmembrane region" description="Helical" evidence="8">
    <location>
        <begin position="93"/>
        <end position="117"/>
    </location>
</feature>
<dbReference type="InterPro" id="IPR000515">
    <property type="entry name" value="MetI-like"/>
</dbReference>
<sequence>MIRASDLRAPWLWLSLAALVALLVFIVYPVANILTASVSGDQNGWSRLLADPRGLTAILNALILASVVTCTCVLIGVPLAYVTARYRFFGKSIIALLPLITLVIPEVISAQTWLMALGNNGLITRFLRDIGIQLPTFYGWFGLVTVMTFVYYTYVYIGTVAAISGFDSTLEEAAQSLGTSPARSRMKVMLPVILPSILASALLVFTMVVGNFAISMILANRLPLLSVVTYQAAVSEGGAAPVMQSTFATVSVVMVMLILFLNRWIVSRGRFEIAQGRGARPVPITGWRGAVIGLAASFIVIVSLVPLAVIAVGAFTVSRGPVMQWGNWTLANMERVFINAPQPLVNSLIYAGAATLIGICFSALVSYLIIKKRNAVTPWLDYISSIPLALSGTVLGIGLVVSFNSGWLPLTGTATIMVLALLVRRLPFGMRSAQATLHNIPNSIEEASISLGSPPLRTFFKVVLPMMGPAIASAAILTWTTSVSELSASILVYSGGRETLTIQVFRLIGSNLMAYASAYGLVLIAVIIIPIIVATKVFKIDVFASK</sequence>
<comment type="similarity">
    <text evidence="8">Belongs to the binding-protein-dependent transport system permease family.</text>
</comment>
<evidence type="ECO:0000256" key="3">
    <source>
        <dbReference type="ARBA" id="ARBA00022475"/>
    </source>
</evidence>
<dbReference type="CDD" id="cd06261">
    <property type="entry name" value="TM_PBP2"/>
    <property type="match status" value="2"/>
</dbReference>
<dbReference type="Proteomes" id="UP000295351">
    <property type="component" value="Unassembled WGS sequence"/>
</dbReference>